<dbReference type="Pfam" id="PF22604">
    <property type="entry name" value="TetR_HI_0893_C"/>
    <property type="match status" value="1"/>
</dbReference>
<keyword evidence="1 2" id="KW-0238">DNA-binding</keyword>
<dbReference type="InterPro" id="IPR054422">
    <property type="entry name" value="TetR-like_HI_0893_C"/>
</dbReference>
<dbReference type="Proteomes" id="UP000199312">
    <property type="component" value="Unassembled WGS sequence"/>
</dbReference>
<dbReference type="PANTHER" id="PTHR43479:SF11">
    <property type="entry name" value="ACREF_ENVCD OPERON REPRESSOR-RELATED"/>
    <property type="match status" value="1"/>
</dbReference>
<dbReference type="STRING" id="593133.SAMN04488006_0998"/>
<dbReference type="OrthoDB" id="6430772at2"/>
<dbReference type="PANTHER" id="PTHR43479">
    <property type="entry name" value="ACREF/ENVCD OPERON REPRESSOR-RELATED"/>
    <property type="match status" value="1"/>
</dbReference>
<keyword evidence="5" id="KW-1185">Reference proteome</keyword>
<dbReference type="InterPro" id="IPR001647">
    <property type="entry name" value="HTH_TetR"/>
</dbReference>
<proteinExistence type="predicted"/>
<dbReference type="PROSITE" id="PS50977">
    <property type="entry name" value="HTH_TETR_2"/>
    <property type="match status" value="1"/>
</dbReference>
<dbReference type="GO" id="GO:0003677">
    <property type="term" value="F:DNA binding"/>
    <property type="evidence" value="ECO:0007669"/>
    <property type="project" value="UniProtKB-UniRule"/>
</dbReference>
<organism evidence="4 5">
    <name type="scientific">Lutibacter maritimus</name>
    <dbReference type="NCBI Taxonomy" id="593133"/>
    <lineage>
        <taxon>Bacteria</taxon>
        <taxon>Pseudomonadati</taxon>
        <taxon>Bacteroidota</taxon>
        <taxon>Flavobacteriia</taxon>
        <taxon>Flavobacteriales</taxon>
        <taxon>Flavobacteriaceae</taxon>
        <taxon>Lutibacter</taxon>
    </lineage>
</organism>
<protein>
    <submittedName>
        <fullName evidence="4">Transcriptional regulator, TetR family</fullName>
    </submittedName>
</protein>
<dbReference type="InterPro" id="IPR050624">
    <property type="entry name" value="HTH-type_Tx_Regulator"/>
</dbReference>
<evidence type="ECO:0000256" key="2">
    <source>
        <dbReference type="PROSITE-ProRule" id="PRU00335"/>
    </source>
</evidence>
<reference evidence="5" key="1">
    <citation type="submission" date="2016-10" db="EMBL/GenBank/DDBJ databases">
        <authorList>
            <person name="Varghese N."/>
            <person name="Submissions S."/>
        </authorList>
    </citation>
    <scope>NUCLEOTIDE SEQUENCE [LARGE SCALE GENOMIC DNA]</scope>
    <source>
        <strain evidence="5">DSM 24450</strain>
    </source>
</reference>
<dbReference type="RefSeq" id="WP_090223413.1">
    <property type="nucleotide sequence ID" value="NZ_FOZP01000002.1"/>
</dbReference>
<evidence type="ECO:0000259" key="3">
    <source>
        <dbReference type="PROSITE" id="PS50977"/>
    </source>
</evidence>
<evidence type="ECO:0000313" key="4">
    <source>
        <dbReference type="EMBL" id="SFS39149.1"/>
    </source>
</evidence>
<evidence type="ECO:0000313" key="5">
    <source>
        <dbReference type="Proteomes" id="UP000199312"/>
    </source>
</evidence>
<accession>A0A1I6PG67</accession>
<dbReference type="Pfam" id="PF00440">
    <property type="entry name" value="TetR_N"/>
    <property type="match status" value="1"/>
</dbReference>
<feature type="domain" description="HTH tetR-type" evidence="3">
    <location>
        <begin position="8"/>
        <end position="68"/>
    </location>
</feature>
<dbReference type="PRINTS" id="PR00455">
    <property type="entry name" value="HTHTETR"/>
</dbReference>
<dbReference type="EMBL" id="FOZP01000002">
    <property type="protein sequence ID" value="SFS39149.1"/>
    <property type="molecule type" value="Genomic_DNA"/>
</dbReference>
<name>A0A1I6PG67_9FLAO</name>
<feature type="DNA-binding region" description="H-T-H motif" evidence="2">
    <location>
        <begin position="31"/>
        <end position="50"/>
    </location>
</feature>
<sequence length="192" mass="22466">MAIRQKCDKKRMDLLKATLHLINNNGFHDAPMSKIAKTAEMSPATIYIYFENKQDLINQLYLEMKAAFSTHAFENYSEELCVKESFKKIWFNIANFKLNQVEESNFLSQCDNTPIIDDEIKREGLKHLQPLLDLWERGKQEGTLKPISPYLMYAFTIYPLNFLTNNQHKNNYELTDENINTAFNAAWDSIKL</sequence>
<dbReference type="AlphaFoldDB" id="A0A1I6PG67"/>
<dbReference type="SUPFAM" id="SSF46689">
    <property type="entry name" value="Homeodomain-like"/>
    <property type="match status" value="1"/>
</dbReference>
<gene>
    <name evidence="4" type="ORF">SAMN04488006_0998</name>
</gene>
<dbReference type="Gene3D" id="1.10.357.10">
    <property type="entry name" value="Tetracycline Repressor, domain 2"/>
    <property type="match status" value="1"/>
</dbReference>
<dbReference type="InterPro" id="IPR009057">
    <property type="entry name" value="Homeodomain-like_sf"/>
</dbReference>
<evidence type="ECO:0000256" key="1">
    <source>
        <dbReference type="ARBA" id="ARBA00023125"/>
    </source>
</evidence>